<organism evidence="1">
    <name type="scientific">Streptomyces haneummycinicus</name>
    <dbReference type="NCBI Taxonomy" id="3074435"/>
    <lineage>
        <taxon>Bacteria</taxon>
        <taxon>Bacillati</taxon>
        <taxon>Actinomycetota</taxon>
        <taxon>Actinomycetes</taxon>
        <taxon>Kitasatosporales</taxon>
        <taxon>Streptomycetaceae</taxon>
        <taxon>Streptomyces</taxon>
    </lineage>
</organism>
<accession>A0AAT9HLD2</accession>
<dbReference type="SUPFAM" id="SSF48452">
    <property type="entry name" value="TPR-like"/>
    <property type="match status" value="2"/>
</dbReference>
<reference evidence="1" key="2">
    <citation type="submission" date="2024-07" db="EMBL/GenBank/DDBJ databases">
        <title>Streptomyces haneummycinica sp. nov., a new antibiotic-producing actinobacterium isolated from marine sediment.</title>
        <authorList>
            <person name="Uemura M."/>
            <person name="Hamada M."/>
            <person name="Hirano S."/>
            <person name="Kobayashi K."/>
            <person name="Ohshiro T."/>
            <person name="Kobayashi T."/>
            <person name="Terahara T."/>
        </authorList>
    </citation>
    <scope>NUCLEOTIDE SEQUENCE</scope>
    <source>
        <strain evidence="1">KM77-8</strain>
    </source>
</reference>
<gene>
    <name evidence="1" type="ORF">SHKM778_45570</name>
</gene>
<protein>
    <recommendedName>
        <fullName evidence="2">Tetratricopeptide repeat protein</fullName>
    </recommendedName>
</protein>
<name>A0AAT9HLD2_9ACTN</name>
<reference evidence="1" key="1">
    <citation type="submission" date="2024-06" db="EMBL/GenBank/DDBJ databases">
        <authorList>
            <consortium name="consrtm"/>
            <person name="Uemura M."/>
            <person name="Terahara T."/>
        </authorList>
    </citation>
    <scope>NUCLEOTIDE SEQUENCE</scope>
    <source>
        <strain evidence="1">KM77-8</strain>
    </source>
</reference>
<dbReference type="InterPro" id="IPR011990">
    <property type="entry name" value="TPR-like_helical_dom_sf"/>
</dbReference>
<evidence type="ECO:0008006" key="2">
    <source>
        <dbReference type="Google" id="ProtNLM"/>
    </source>
</evidence>
<dbReference type="EMBL" id="AP035768">
    <property type="protein sequence ID" value="BFO18169.1"/>
    <property type="molecule type" value="Genomic_DNA"/>
</dbReference>
<dbReference type="Pfam" id="PF13424">
    <property type="entry name" value="TPR_12"/>
    <property type="match status" value="1"/>
</dbReference>
<dbReference type="AlphaFoldDB" id="A0AAT9HLD2"/>
<dbReference type="Gene3D" id="1.25.40.10">
    <property type="entry name" value="Tetratricopeptide repeat domain"/>
    <property type="match status" value="2"/>
</dbReference>
<evidence type="ECO:0000313" key="1">
    <source>
        <dbReference type="EMBL" id="BFO18169.1"/>
    </source>
</evidence>
<sequence>MTFFARIIGSNRAAAEPEAVACIVRLCAGLPLALRLSGARLAHRAAWPVAHLSAQLAGAQRQLPKLFADREVALAFRMSHEQLTPVDQQVFCALGRHPGAEADAPVIAAMTGIPTAAADDALQRLVDVHLAEEATVDRYRQHDLLRQYARGLSDDPRMTERMLIHYLKAVTDAAAHLEDGGPHADAAHVWLMTERSNLLAATRCAAAEGHADYAWQLAIFLWHFLARNLAGDPIELLEKGLSAAQDTAEGGQAMLNTLLALAHWSAGHTTLAQNLLAASAKHHENTETHAHTLALLGLMLLQRGDHTAAHDHAERAFAALTQLTALSPLGLDAKIITHWTRGTVRGLRGEHEAALLHLRAAYTSCQELSQLSPNDHVLTALARCLIALGTPHKALGCLEQARDLRQRIGDKEGEAETLVLIGTARRTSGHPEDAMTPQRLAITMLDNDTRLQAHARIELGQTLHALGHEAEAIQQHMLALTLARQGRHLHEETQAHHALAQILAATDPKKARQHENIAAGIDTRLGLRHPASLPHLRPAGW</sequence>
<proteinExistence type="predicted"/>